<dbReference type="GO" id="GO:0016887">
    <property type="term" value="F:ATP hydrolysis activity"/>
    <property type="evidence" value="ECO:0007669"/>
    <property type="project" value="InterPro"/>
</dbReference>
<dbReference type="SMART" id="SM01086">
    <property type="entry name" value="ClpB_D2-small"/>
    <property type="match status" value="1"/>
</dbReference>
<evidence type="ECO:0000256" key="5">
    <source>
        <dbReference type="ARBA" id="ARBA00023016"/>
    </source>
</evidence>
<dbReference type="PANTHER" id="PTHR11638">
    <property type="entry name" value="ATP-DEPENDENT CLP PROTEASE"/>
    <property type="match status" value="1"/>
</dbReference>
<dbReference type="InterPro" id="IPR001270">
    <property type="entry name" value="ClpA/B"/>
</dbReference>
<name>A0A6G8Q3B0_9ACTN</name>
<keyword evidence="6" id="KW-0175">Coiled coil</keyword>
<dbReference type="SUPFAM" id="SSF52540">
    <property type="entry name" value="P-loop containing nucleoside triphosphate hydrolases"/>
    <property type="match status" value="2"/>
</dbReference>
<dbReference type="EMBL" id="CP045121">
    <property type="protein sequence ID" value="QIN80807.1"/>
    <property type="molecule type" value="Genomic_DNA"/>
</dbReference>
<dbReference type="GO" id="GO:0005524">
    <property type="term" value="F:ATP binding"/>
    <property type="evidence" value="ECO:0007669"/>
    <property type="project" value="UniProtKB-KW"/>
</dbReference>
<dbReference type="PANTHER" id="PTHR11638:SF18">
    <property type="entry name" value="HEAT SHOCK PROTEIN 104"/>
    <property type="match status" value="1"/>
</dbReference>
<comment type="similarity">
    <text evidence="1 10">Belongs to the ClpA/ClpB family.</text>
</comment>
<sequence>MCDLCGVRPAVVTVRRVVPGEPRGRRTCASRTPRRPGSGVVRLWGLFPRGGGSLFDDFFGRFFDGEPASAPEEGAGGRGAPRRMQAEQVDITRYFSDATNELLQRAAQRAMERGSLDLTNEHLLHAALEDGAVRRVLEEVDADPAQVGAQLEEESAGRGDGRSGVAPSLAPDAKRAVLAAYDESQALGASYIGPEHVLLALALDEESEAGRLLRRFGLSHTRLRGAVVRGVDSAGGARDGARSATPTLDEHSRDLTEMAREGKLDPVIGRSEEVETTVEILSRRTKNNPVLIGDPGVGKTAIVEGLAQRIVNDEVPETLAGKRVLALDLAGLVAGTQYRGQFEERLKKVIDEAGENPEGQILFIDELHTVVGAGAAEGSMDASNMLKPALARGELHVVGATTVDEYRKNIEKDAALERRFQPVLVGEPTVDETVEILRGLKDRYEAHHRVKISDEAIVAAAELSDRYVTDRFLPDKAIDLMDQASARVRLRSKTKPVDTRELEDDIKRLKREKDQAVANEDFGRAQELKGRIQESQDRLGAFKGGRQAVAGVTAEDVAEVVSRATGIPVSQLTREERERLIRLEEQLHERVIGQEEAVTAIAEAIRRARAGLSDPNRPIGNFLFLGPTGVGKTELARTLAEALFGDEAAMIRIDMSEFQERHTVSRLVGAPPGYVGYEEAGQLTESVRRRPYSVLLLDEIEKAHPDVFNVLLQILDDGRLTDSKGRTVDFKQTVIIMTSNMGAERIQAHARRDEPFEELKEDMDRLLRATLRPEFVNRIDEVIVFRALDEAQIAEIARLLLDRTERRMRAQGIEVGFTEGAVALIAEEGFDPEFGARPLRRTIQRRVDNELANLVLSGSVNPGDRVVVDADDEARKLAFGVEEGAANAVAAE</sequence>
<keyword evidence="2 9" id="KW-0677">Repeat</keyword>
<dbReference type="CDD" id="cd00009">
    <property type="entry name" value="AAA"/>
    <property type="match status" value="1"/>
</dbReference>
<keyword evidence="4 10" id="KW-0067">ATP-binding</keyword>
<keyword evidence="14" id="KW-1185">Reference proteome</keyword>
<dbReference type="Gene3D" id="4.10.860.10">
    <property type="entry name" value="UVR domain"/>
    <property type="match status" value="1"/>
</dbReference>
<evidence type="ECO:0000256" key="10">
    <source>
        <dbReference type="RuleBase" id="RU004432"/>
    </source>
</evidence>
<protein>
    <submittedName>
        <fullName evidence="13">AAA domain-containing protein</fullName>
    </submittedName>
</protein>
<dbReference type="FunFam" id="3.40.50.300:FF:000025">
    <property type="entry name" value="ATP-dependent Clp protease subunit"/>
    <property type="match status" value="1"/>
</dbReference>
<dbReference type="FunFam" id="3.40.50.300:FF:000010">
    <property type="entry name" value="Chaperone clpB 1, putative"/>
    <property type="match status" value="1"/>
</dbReference>
<dbReference type="Gene3D" id="3.40.50.300">
    <property type="entry name" value="P-loop containing nucleotide triphosphate hydrolases"/>
    <property type="match status" value="2"/>
</dbReference>
<dbReference type="Gene3D" id="1.10.8.60">
    <property type="match status" value="2"/>
</dbReference>
<dbReference type="InterPro" id="IPR019489">
    <property type="entry name" value="Clp_ATPase_C"/>
</dbReference>
<dbReference type="CDD" id="cd19499">
    <property type="entry name" value="RecA-like_ClpB_Hsp104-like"/>
    <property type="match status" value="1"/>
</dbReference>
<keyword evidence="5" id="KW-0346">Stress response</keyword>
<evidence type="ECO:0000256" key="1">
    <source>
        <dbReference type="ARBA" id="ARBA00008675"/>
    </source>
</evidence>
<evidence type="ECO:0000256" key="11">
    <source>
        <dbReference type="SAM" id="MobiDB-lite"/>
    </source>
</evidence>
<keyword evidence="7 10" id="KW-0143">Chaperone</keyword>
<dbReference type="GO" id="GO:0005737">
    <property type="term" value="C:cytoplasm"/>
    <property type="evidence" value="ECO:0007669"/>
    <property type="project" value="TreeGrafter"/>
</dbReference>
<comment type="subunit">
    <text evidence="8">Homohexamer. The oligomerization is ATP-dependent.</text>
</comment>
<dbReference type="Pfam" id="PF10431">
    <property type="entry name" value="ClpB_D2-small"/>
    <property type="match status" value="1"/>
</dbReference>
<reference evidence="13 14" key="1">
    <citation type="submission" date="2019-10" db="EMBL/GenBank/DDBJ databases">
        <title>Rubrobacter sp nov SCSIO 52915 isolated from a deep-sea sediment in the South China Sea.</title>
        <authorList>
            <person name="Chen R.W."/>
        </authorList>
    </citation>
    <scope>NUCLEOTIDE SEQUENCE [LARGE SCALE GENOMIC DNA]</scope>
    <source>
        <strain evidence="13 14">SCSIO 52915</strain>
    </source>
</reference>
<dbReference type="AlphaFoldDB" id="A0A6G8Q3B0"/>
<dbReference type="SUPFAM" id="SSF81923">
    <property type="entry name" value="Double Clp-N motif"/>
    <property type="match status" value="1"/>
</dbReference>
<feature type="domain" description="Clp R" evidence="12">
    <location>
        <begin position="91"/>
        <end position="236"/>
    </location>
</feature>
<evidence type="ECO:0000259" key="12">
    <source>
        <dbReference type="PROSITE" id="PS51903"/>
    </source>
</evidence>
<dbReference type="GO" id="GO:0034605">
    <property type="term" value="P:cellular response to heat"/>
    <property type="evidence" value="ECO:0007669"/>
    <property type="project" value="TreeGrafter"/>
</dbReference>
<dbReference type="InterPro" id="IPR003593">
    <property type="entry name" value="AAA+_ATPase"/>
</dbReference>
<dbReference type="Pfam" id="PF17871">
    <property type="entry name" value="AAA_lid_9"/>
    <property type="match status" value="1"/>
</dbReference>
<evidence type="ECO:0000256" key="4">
    <source>
        <dbReference type="ARBA" id="ARBA00022840"/>
    </source>
</evidence>
<evidence type="ECO:0000256" key="2">
    <source>
        <dbReference type="ARBA" id="ARBA00022737"/>
    </source>
</evidence>
<dbReference type="InterPro" id="IPR050130">
    <property type="entry name" value="ClpA_ClpB"/>
</dbReference>
<accession>A0A6G8Q3B0</accession>
<dbReference type="InterPro" id="IPR018368">
    <property type="entry name" value="ClpA/B_CS1"/>
</dbReference>
<dbReference type="InterPro" id="IPR036628">
    <property type="entry name" value="Clp_N_dom_sf"/>
</dbReference>
<keyword evidence="3 10" id="KW-0547">Nucleotide-binding</keyword>
<evidence type="ECO:0000313" key="14">
    <source>
        <dbReference type="Proteomes" id="UP000502706"/>
    </source>
</evidence>
<dbReference type="InterPro" id="IPR028299">
    <property type="entry name" value="ClpA/B_CS2"/>
</dbReference>
<proteinExistence type="inferred from homology"/>
<dbReference type="Pfam" id="PF07724">
    <property type="entry name" value="AAA_2"/>
    <property type="match status" value="1"/>
</dbReference>
<dbReference type="Pfam" id="PF00004">
    <property type="entry name" value="AAA"/>
    <property type="match status" value="1"/>
</dbReference>
<evidence type="ECO:0000256" key="8">
    <source>
        <dbReference type="ARBA" id="ARBA00026057"/>
    </source>
</evidence>
<evidence type="ECO:0000256" key="9">
    <source>
        <dbReference type="PROSITE-ProRule" id="PRU01251"/>
    </source>
</evidence>
<dbReference type="PRINTS" id="PR00300">
    <property type="entry name" value="CLPPROTEASEA"/>
</dbReference>
<dbReference type="KEGG" id="rmar:GBA65_13475"/>
<dbReference type="PROSITE" id="PS00870">
    <property type="entry name" value="CLPAB_1"/>
    <property type="match status" value="1"/>
</dbReference>
<organism evidence="13 14">
    <name type="scientific">Rubrobacter marinus</name>
    <dbReference type="NCBI Taxonomy" id="2653852"/>
    <lineage>
        <taxon>Bacteria</taxon>
        <taxon>Bacillati</taxon>
        <taxon>Actinomycetota</taxon>
        <taxon>Rubrobacteria</taxon>
        <taxon>Rubrobacterales</taxon>
        <taxon>Rubrobacteraceae</taxon>
        <taxon>Rubrobacter</taxon>
    </lineage>
</organism>
<feature type="region of interest" description="Disordered" evidence="11">
    <location>
        <begin position="144"/>
        <end position="168"/>
    </location>
</feature>
<dbReference type="InterPro" id="IPR027417">
    <property type="entry name" value="P-loop_NTPase"/>
</dbReference>
<dbReference type="Proteomes" id="UP000502706">
    <property type="component" value="Chromosome"/>
</dbReference>
<dbReference type="SMART" id="SM00382">
    <property type="entry name" value="AAA"/>
    <property type="match status" value="2"/>
</dbReference>
<dbReference type="InterPro" id="IPR004176">
    <property type="entry name" value="Clp_R_N"/>
</dbReference>
<evidence type="ECO:0000313" key="13">
    <source>
        <dbReference type="EMBL" id="QIN80807.1"/>
    </source>
</evidence>
<dbReference type="Gene3D" id="1.10.1780.10">
    <property type="entry name" value="Clp, N-terminal domain"/>
    <property type="match status" value="1"/>
</dbReference>
<evidence type="ECO:0000256" key="6">
    <source>
        <dbReference type="ARBA" id="ARBA00023054"/>
    </source>
</evidence>
<gene>
    <name evidence="13" type="ORF">GBA65_13475</name>
</gene>
<dbReference type="InterPro" id="IPR041546">
    <property type="entry name" value="ClpA/ClpB_AAA_lid"/>
</dbReference>
<dbReference type="Pfam" id="PF02861">
    <property type="entry name" value="Clp_N"/>
    <property type="match status" value="1"/>
</dbReference>
<evidence type="ECO:0000256" key="3">
    <source>
        <dbReference type="ARBA" id="ARBA00022741"/>
    </source>
</evidence>
<dbReference type="PROSITE" id="PS51903">
    <property type="entry name" value="CLP_R"/>
    <property type="match status" value="1"/>
</dbReference>
<evidence type="ECO:0000256" key="7">
    <source>
        <dbReference type="ARBA" id="ARBA00023186"/>
    </source>
</evidence>
<dbReference type="InterPro" id="IPR003959">
    <property type="entry name" value="ATPase_AAA_core"/>
</dbReference>
<dbReference type="PROSITE" id="PS00871">
    <property type="entry name" value="CLPAB_2"/>
    <property type="match status" value="1"/>
</dbReference>